<accession>A0A1Q2HZI5</accession>
<evidence type="ECO:0000256" key="1">
    <source>
        <dbReference type="SAM" id="MobiDB-lite"/>
    </source>
</evidence>
<sequence length="344" mass="36875">MASPVSRTLAGRAFTIAALAGAVGIGSYSMVAENGTREQPQAESSTTATKETSISETPTTFTTADQGSCLTWEVKDDGSISNFEQADCEGPHRFEVALREDLGTYPTSEFGPDAAMPSQTRQAQLREELCGAATVRYLDGKYDPNGRYSIAPILPPASAWEKGDRTMLCGLQETDRNGELVFTSGYVADQDQARVFETGECLTIDAANTLTPVECAEPHQLEITATVDLKPVFADHTPNVDEQDAHLGDVCTAAAQDYLGGEENLYQIGLDPFWTTQRTEAWEGGSRSVNCALVAPREGGQFAELVGSAVDGREHLLIDGAAPPEQPDRRPLREASEQPPAAAQ</sequence>
<feature type="compositionally biased region" description="Low complexity" evidence="1">
    <location>
        <begin position="43"/>
        <end position="61"/>
    </location>
</feature>
<dbReference type="RefSeq" id="WP_095660820.1">
    <property type="nucleotide sequence ID" value="NZ_BAAAKB010000001.1"/>
</dbReference>
<protein>
    <submittedName>
        <fullName evidence="3">Putative membrane protein</fullName>
    </submittedName>
</protein>
<feature type="domain" description="Septum formation-related" evidence="2">
    <location>
        <begin position="66"/>
        <end position="291"/>
    </location>
</feature>
<keyword evidence="4" id="KW-1185">Reference proteome</keyword>
<feature type="region of interest" description="Disordered" evidence="1">
    <location>
        <begin position="34"/>
        <end position="61"/>
    </location>
</feature>
<evidence type="ECO:0000313" key="3">
    <source>
        <dbReference type="EMBL" id="AQQ16243.1"/>
    </source>
</evidence>
<dbReference type="OrthoDB" id="4266126at2"/>
<dbReference type="AlphaFoldDB" id="A0A1Q2HZI5"/>
<dbReference type="InterPro" id="IPR026004">
    <property type="entry name" value="Septum_form"/>
</dbReference>
<organism evidence="3 4">
    <name type="scientific">Corynebacterium glaucum</name>
    <dbReference type="NCBI Taxonomy" id="187491"/>
    <lineage>
        <taxon>Bacteria</taxon>
        <taxon>Bacillati</taxon>
        <taxon>Actinomycetota</taxon>
        <taxon>Actinomycetes</taxon>
        <taxon>Mycobacteriales</taxon>
        <taxon>Corynebacteriaceae</taxon>
        <taxon>Corynebacterium</taxon>
    </lineage>
</organism>
<proteinExistence type="predicted"/>
<evidence type="ECO:0000259" key="2">
    <source>
        <dbReference type="Pfam" id="PF13845"/>
    </source>
</evidence>
<dbReference type="KEGG" id="cgv:CGLAU_11560"/>
<dbReference type="EMBL" id="CP019688">
    <property type="protein sequence ID" value="AQQ16243.1"/>
    <property type="molecule type" value="Genomic_DNA"/>
</dbReference>
<reference evidence="3 4" key="1">
    <citation type="submission" date="2016-12" db="EMBL/GenBank/DDBJ databases">
        <authorList>
            <person name="Song W.-J."/>
            <person name="Kurnit D.M."/>
        </authorList>
    </citation>
    <scope>NUCLEOTIDE SEQUENCE [LARGE SCALE GENOMIC DNA]</scope>
    <source>
        <strain evidence="3 4">DSM 30827</strain>
    </source>
</reference>
<dbReference type="Pfam" id="PF13845">
    <property type="entry name" value="Septum_form"/>
    <property type="match status" value="1"/>
</dbReference>
<evidence type="ECO:0000313" key="4">
    <source>
        <dbReference type="Proteomes" id="UP000217209"/>
    </source>
</evidence>
<gene>
    <name evidence="3" type="ORF">CGLAU_11560</name>
</gene>
<dbReference type="Proteomes" id="UP000217209">
    <property type="component" value="Chromosome"/>
</dbReference>
<feature type="region of interest" description="Disordered" evidence="1">
    <location>
        <begin position="319"/>
        <end position="344"/>
    </location>
</feature>
<name>A0A1Q2HZI5_9CORY</name>
<feature type="compositionally biased region" description="Basic and acidic residues" evidence="1">
    <location>
        <begin position="326"/>
        <end position="336"/>
    </location>
</feature>